<protein>
    <recommendedName>
        <fullName evidence="1">Putative restriction endonuclease domain-containing protein</fullName>
    </recommendedName>
</protein>
<gene>
    <name evidence="2" type="ORF">IX84_24755</name>
</gene>
<dbReference type="EMBL" id="JPOS01000083">
    <property type="protein sequence ID" value="KGE85837.1"/>
    <property type="molecule type" value="Genomic_DNA"/>
</dbReference>
<evidence type="ECO:0000313" key="2">
    <source>
        <dbReference type="EMBL" id="KGE85837.1"/>
    </source>
</evidence>
<keyword evidence="3" id="KW-1185">Reference proteome</keyword>
<feature type="domain" description="Putative restriction endonuclease" evidence="1">
    <location>
        <begin position="12"/>
        <end position="170"/>
    </location>
</feature>
<dbReference type="PANTHER" id="PTHR36558:SF1">
    <property type="entry name" value="RESTRICTION ENDONUCLEASE DOMAIN-CONTAINING PROTEIN-RELATED"/>
    <property type="match status" value="1"/>
</dbReference>
<dbReference type="STRING" id="1524460.IX84_24755"/>
<dbReference type="Gene3D" id="3.90.1570.10">
    <property type="entry name" value="tt1808, chain A"/>
    <property type="match status" value="1"/>
</dbReference>
<dbReference type="AlphaFoldDB" id="A0A098S3W2"/>
<name>A0A098S3W2_9BACT</name>
<organism evidence="2 3">
    <name type="scientific">Phaeodactylibacter xiamenensis</name>
    <dbReference type="NCBI Taxonomy" id="1524460"/>
    <lineage>
        <taxon>Bacteria</taxon>
        <taxon>Pseudomonadati</taxon>
        <taxon>Bacteroidota</taxon>
        <taxon>Saprospiria</taxon>
        <taxon>Saprospirales</taxon>
        <taxon>Haliscomenobacteraceae</taxon>
        <taxon>Phaeodactylibacter</taxon>
    </lineage>
</organism>
<proteinExistence type="predicted"/>
<dbReference type="InterPro" id="IPR008538">
    <property type="entry name" value="Uma2"/>
</dbReference>
<dbReference type="PANTHER" id="PTHR36558">
    <property type="entry name" value="GLR1098 PROTEIN"/>
    <property type="match status" value="1"/>
</dbReference>
<accession>A0A098S3W2</accession>
<dbReference type="InterPro" id="IPR011335">
    <property type="entry name" value="Restrct_endonuc-II-like"/>
</dbReference>
<dbReference type="Proteomes" id="UP000029736">
    <property type="component" value="Unassembled WGS sequence"/>
</dbReference>
<dbReference type="Pfam" id="PF05685">
    <property type="entry name" value="Uma2"/>
    <property type="match status" value="1"/>
</dbReference>
<reference evidence="2 3" key="1">
    <citation type="journal article" date="2014" name="Int. J. Syst. Evol. Microbiol.">
        <title>Phaeodactylibacter xiamenensis gen. nov., sp. nov., a member of the family Saprospiraceae isolated from the marine alga Phaeodactylum tricornutum.</title>
        <authorList>
            <person name="Chen Z.Jr."/>
            <person name="Lei X."/>
            <person name="Lai Q."/>
            <person name="Li Y."/>
            <person name="Zhang B."/>
            <person name="Zhang J."/>
            <person name="Zhang H."/>
            <person name="Yang L."/>
            <person name="Zheng W."/>
            <person name="Tian Y."/>
            <person name="Yu Z."/>
            <person name="Xu H.Jr."/>
            <person name="Zheng T."/>
        </authorList>
    </citation>
    <scope>NUCLEOTIDE SEQUENCE [LARGE SCALE GENOMIC DNA]</scope>
    <source>
        <strain evidence="2 3">KD52</strain>
    </source>
</reference>
<dbReference type="CDD" id="cd06260">
    <property type="entry name" value="DUF820-like"/>
    <property type="match status" value="1"/>
</dbReference>
<dbReference type="InterPro" id="IPR012296">
    <property type="entry name" value="Nuclease_put_TT1808"/>
</dbReference>
<dbReference type="OrthoDB" id="668969at2"/>
<evidence type="ECO:0000259" key="1">
    <source>
        <dbReference type="Pfam" id="PF05685"/>
    </source>
</evidence>
<dbReference type="SUPFAM" id="SSF52980">
    <property type="entry name" value="Restriction endonuclease-like"/>
    <property type="match status" value="1"/>
</dbReference>
<dbReference type="RefSeq" id="WP_044226678.1">
    <property type="nucleotide sequence ID" value="NZ_JBKAGJ010000002.1"/>
</dbReference>
<comment type="caution">
    <text evidence="2">The sequence shown here is derived from an EMBL/GenBank/DDBJ whole genome shotgun (WGS) entry which is preliminary data.</text>
</comment>
<sequence length="188" mass="22027">MSLARRLQPVSFEEYLASQRGEGQRFDFWDGTLIELEATTKNHNRIKRNLIAQIPQQILESKGCELFDENVMTQIQSKKRYVYPDIVLTCNPEDQDPLIIEFPCVIIEILSQGTAQYDRTEKFFQYQRIPSVEQCVFIAQHQLAVESFERAPNGQWLMTPLATASDELIIPRLDHRIPLRQIYHRITF</sequence>
<evidence type="ECO:0000313" key="3">
    <source>
        <dbReference type="Proteomes" id="UP000029736"/>
    </source>
</evidence>